<accession>A0A1Y1UKU2</accession>
<dbReference type="InParanoid" id="A0A1Y1UKU2"/>
<dbReference type="EMBL" id="NBSH01000004">
    <property type="protein sequence ID" value="ORX38157.1"/>
    <property type="molecule type" value="Genomic_DNA"/>
</dbReference>
<protein>
    <submittedName>
        <fullName evidence="2">Uncharacterized protein</fullName>
    </submittedName>
</protein>
<feature type="signal peptide" evidence="1">
    <location>
        <begin position="1"/>
        <end position="24"/>
    </location>
</feature>
<keyword evidence="1" id="KW-0732">Signal</keyword>
<proteinExistence type="predicted"/>
<evidence type="ECO:0000313" key="3">
    <source>
        <dbReference type="Proteomes" id="UP000193218"/>
    </source>
</evidence>
<name>A0A1Y1UKU2_9TREE</name>
<dbReference type="GeneID" id="33559817"/>
<organism evidence="2 3">
    <name type="scientific">Kockovaella imperatae</name>
    <dbReference type="NCBI Taxonomy" id="4999"/>
    <lineage>
        <taxon>Eukaryota</taxon>
        <taxon>Fungi</taxon>
        <taxon>Dikarya</taxon>
        <taxon>Basidiomycota</taxon>
        <taxon>Agaricomycotina</taxon>
        <taxon>Tremellomycetes</taxon>
        <taxon>Tremellales</taxon>
        <taxon>Cuniculitremaceae</taxon>
        <taxon>Kockovaella</taxon>
    </lineage>
</organism>
<keyword evidence="3" id="KW-1185">Reference proteome</keyword>
<dbReference type="Proteomes" id="UP000193218">
    <property type="component" value="Unassembled WGS sequence"/>
</dbReference>
<comment type="caution">
    <text evidence="2">The sequence shown here is derived from an EMBL/GenBank/DDBJ whole genome shotgun (WGS) entry which is preliminary data.</text>
</comment>
<reference evidence="2 3" key="1">
    <citation type="submission" date="2017-03" db="EMBL/GenBank/DDBJ databases">
        <title>Widespread Adenine N6-methylation of Active Genes in Fungi.</title>
        <authorList>
            <consortium name="DOE Joint Genome Institute"/>
            <person name="Mondo S.J."/>
            <person name="Dannebaum R.O."/>
            <person name="Kuo R.C."/>
            <person name="Louie K.B."/>
            <person name="Bewick A.J."/>
            <person name="Labutti K."/>
            <person name="Haridas S."/>
            <person name="Kuo A."/>
            <person name="Salamov A."/>
            <person name="Ahrendt S.R."/>
            <person name="Lau R."/>
            <person name="Bowen B.P."/>
            <person name="Lipzen A."/>
            <person name="Sullivan W."/>
            <person name="Andreopoulos W.B."/>
            <person name="Clum A."/>
            <person name="Lindquist E."/>
            <person name="Daum C."/>
            <person name="Northen T.R."/>
            <person name="Ramamoorthy G."/>
            <person name="Schmitz R.J."/>
            <person name="Gryganskyi A."/>
            <person name="Culley D."/>
            <person name="Magnuson J."/>
            <person name="James T.Y."/>
            <person name="O'Malley M.A."/>
            <person name="Stajich J.E."/>
            <person name="Spatafora J.W."/>
            <person name="Visel A."/>
            <person name="Grigoriev I.V."/>
        </authorList>
    </citation>
    <scope>NUCLEOTIDE SEQUENCE [LARGE SCALE GENOMIC DNA]</scope>
    <source>
        <strain evidence="2 3">NRRL Y-17943</strain>
    </source>
</reference>
<evidence type="ECO:0000256" key="1">
    <source>
        <dbReference type="SAM" id="SignalP"/>
    </source>
</evidence>
<feature type="chain" id="PRO_5013344945" evidence="1">
    <location>
        <begin position="25"/>
        <end position="281"/>
    </location>
</feature>
<dbReference type="AlphaFoldDB" id="A0A1Y1UKU2"/>
<dbReference type="RefSeq" id="XP_021872079.1">
    <property type="nucleotide sequence ID" value="XM_022018008.1"/>
</dbReference>
<evidence type="ECO:0000313" key="2">
    <source>
        <dbReference type="EMBL" id="ORX38157.1"/>
    </source>
</evidence>
<gene>
    <name evidence="2" type="ORF">BD324DRAFT_649539</name>
</gene>
<sequence>MRGSMWTPAKLIALFSVIGRLSSATNLSGLCSGNQDSWPNYYGPHFIYGGWTPPNNVLGFGECGILAPLKCGTAGFQPQTPPQTGQFGPVYGDNGKMVQAASTASARRSHAPATRLRCLSITTSPFPEAQDLDTIWNASAAFTYQEHHLTPHHIIPVTAPAPLVSLSWMSTPIGTIAGTDIILRIANAGLARKSGCTSPIKGAFHLQTTSVCQIVRQTLCSILMEGLVLNASVPPTFGVRATIANNVLLAVVKHRRQAAYADQERFFSQLRIACSSVRPLM</sequence>